<evidence type="ECO:0000259" key="1">
    <source>
        <dbReference type="Pfam" id="PF19575"/>
    </source>
</evidence>
<dbReference type="InterPro" id="IPR045745">
    <property type="entry name" value="HTH_58_Actinobacteria-type"/>
</dbReference>
<evidence type="ECO:0000313" key="3">
    <source>
        <dbReference type="Proteomes" id="UP001603978"/>
    </source>
</evidence>
<accession>A0ABW7AT63</accession>
<comment type="caution">
    <text evidence="2">The sequence shown here is derived from an EMBL/GenBank/DDBJ whole genome shotgun (WGS) entry which is preliminary data.</text>
</comment>
<dbReference type="SUPFAM" id="SSF46689">
    <property type="entry name" value="Homeodomain-like"/>
    <property type="match status" value="1"/>
</dbReference>
<dbReference type="Pfam" id="PF19575">
    <property type="entry name" value="HTH_58"/>
    <property type="match status" value="1"/>
</dbReference>
<reference evidence="2 3" key="1">
    <citation type="submission" date="2024-10" db="EMBL/GenBank/DDBJ databases">
        <authorList>
            <person name="Topkara A.R."/>
            <person name="Saygin H."/>
        </authorList>
    </citation>
    <scope>NUCLEOTIDE SEQUENCE [LARGE SCALE GENOMIC DNA]</scope>
    <source>
        <strain evidence="2 3">M3C6</strain>
    </source>
</reference>
<organism evidence="2 3">
    <name type="scientific">Nonomuraea marmarensis</name>
    <dbReference type="NCBI Taxonomy" id="3351344"/>
    <lineage>
        <taxon>Bacteria</taxon>
        <taxon>Bacillati</taxon>
        <taxon>Actinomycetota</taxon>
        <taxon>Actinomycetes</taxon>
        <taxon>Streptosporangiales</taxon>
        <taxon>Streptosporangiaceae</taxon>
        <taxon>Nonomuraea</taxon>
    </lineage>
</organism>
<dbReference type="InterPro" id="IPR009057">
    <property type="entry name" value="Homeodomain-like_sf"/>
</dbReference>
<feature type="domain" description="Helix-turn-helix" evidence="1">
    <location>
        <begin position="5"/>
        <end position="56"/>
    </location>
</feature>
<keyword evidence="3" id="KW-1185">Reference proteome</keyword>
<dbReference type="RefSeq" id="WP_393173851.1">
    <property type="nucleotide sequence ID" value="NZ_JBICRM010000034.1"/>
</dbReference>
<gene>
    <name evidence="2" type="ORF">ACFLIM_39290</name>
</gene>
<proteinExistence type="predicted"/>
<name>A0ABW7AT63_9ACTN</name>
<evidence type="ECO:0000313" key="2">
    <source>
        <dbReference type="EMBL" id="MFG1709254.1"/>
    </source>
</evidence>
<dbReference type="Proteomes" id="UP001603978">
    <property type="component" value="Unassembled WGS sequence"/>
</dbReference>
<dbReference type="Gene3D" id="1.10.10.60">
    <property type="entry name" value="Homeodomain-like"/>
    <property type="match status" value="1"/>
</dbReference>
<dbReference type="EMBL" id="JBICRM010000034">
    <property type="protein sequence ID" value="MFG1709254.1"/>
    <property type="molecule type" value="Genomic_DNA"/>
</dbReference>
<protein>
    <submittedName>
        <fullName evidence="2">Helix-turn-helix domain-containing protein</fullName>
    </submittedName>
</protein>
<sequence>MTQSAPEELKTEMVRMYGEGMSIRAIGLATGRSYGCVHKVLEDRGVTFRSRGGNRKKTPAAAEVSGN</sequence>